<dbReference type="Proteomes" id="UP000887565">
    <property type="component" value="Unplaced"/>
</dbReference>
<keyword evidence="1" id="KW-1185">Reference proteome</keyword>
<protein>
    <submittedName>
        <fullName evidence="2">Uncharacterized protein</fullName>
    </submittedName>
</protein>
<sequence length="61" mass="6871">MLNEQIGRISASQLTPHYRHKPNFELTPTISMVNAIGDHAVEHHPKEVQTTPVAHGIIFME</sequence>
<accession>A0A915HGA8</accession>
<organism evidence="1 2">
    <name type="scientific">Romanomermis culicivorax</name>
    <name type="common">Nematode worm</name>
    <dbReference type="NCBI Taxonomy" id="13658"/>
    <lineage>
        <taxon>Eukaryota</taxon>
        <taxon>Metazoa</taxon>
        <taxon>Ecdysozoa</taxon>
        <taxon>Nematoda</taxon>
        <taxon>Enoplea</taxon>
        <taxon>Dorylaimia</taxon>
        <taxon>Mermithida</taxon>
        <taxon>Mermithoidea</taxon>
        <taxon>Mermithidae</taxon>
        <taxon>Romanomermis</taxon>
    </lineage>
</organism>
<reference evidence="2" key="1">
    <citation type="submission" date="2022-11" db="UniProtKB">
        <authorList>
            <consortium name="WormBaseParasite"/>
        </authorList>
    </citation>
    <scope>IDENTIFICATION</scope>
</reference>
<name>A0A915HGA8_ROMCU</name>
<evidence type="ECO:0000313" key="1">
    <source>
        <dbReference type="Proteomes" id="UP000887565"/>
    </source>
</evidence>
<proteinExistence type="predicted"/>
<evidence type="ECO:0000313" key="2">
    <source>
        <dbReference type="WBParaSite" id="nRc.2.0.1.t00335-RA"/>
    </source>
</evidence>
<dbReference type="WBParaSite" id="nRc.2.0.1.t00335-RA">
    <property type="protein sequence ID" value="nRc.2.0.1.t00335-RA"/>
    <property type="gene ID" value="nRc.2.0.1.g00335"/>
</dbReference>
<dbReference type="AlphaFoldDB" id="A0A915HGA8"/>